<protein>
    <submittedName>
        <fullName evidence="1">Uncharacterized protein</fullName>
    </submittedName>
</protein>
<organism evidence="1 2">
    <name type="scientific">Pieris brassicae</name>
    <name type="common">White butterfly</name>
    <name type="synonym">Large white butterfly</name>
    <dbReference type="NCBI Taxonomy" id="7116"/>
    <lineage>
        <taxon>Eukaryota</taxon>
        <taxon>Metazoa</taxon>
        <taxon>Ecdysozoa</taxon>
        <taxon>Arthropoda</taxon>
        <taxon>Hexapoda</taxon>
        <taxon>Insecta</taxon>
        <taxon>Pterygota</taxon>
        <taxon>Neoptera</taxon>
        <taxon>Endopterygota</taxon>
        <taxon>Lepidoptera</taxon>
        <taxon>Glossata</taxon>
        <taxon>Ditrysia</taxon>
        <taxon>Papilionoidea</taxon>
        <taxon>Pieridae</taxon>
        <taxon>Pierinae</taxon>
        <taxon>Pieris</taxon>
    </lineage>
</organism>
<reference evidence="1" key="1">
    <citation type="submission" date="2022-05" db="EMBL/GenBank/DDBJ databases">
        <authorList>
            <person name="Okamura Y."/>
        </authorList>
    </citation>
    <scope>NUCLEOTIDE SEQUENCE</scope>
</reference>
<evidence type="ECO:0000313" key="1">
    <source>
        <dbReference type="EMBL" id="CAH4029813.1"/>
    </source>
</evidence>
<dbReference type="AlphaFoldDB" id="A0A9P0TCV8"/>
<keyword evidence="2" id="KW-1185">Reference proteome</keyword>
<evidence type="ECO:0000313" key="2">
    <source>
        <dbReference type="Proteomes" id="UP001152562"/>
    </source>
</evidence>
<dbReference type="EMBL" id="CALOZG010000009">
    <property type="protein sequence ID" value="CAH4029813.1"/>
    <property type="molecule type" value="Genomic_DNA"/>
</dbReference>
<comment type="caution">
    <text evidence="1">The sequence shown here is derived from an EMBL/GenBank/DDBJ whole genome shotgun (WGS) entry which is preliminary data.</text>
</comment>
<sequence>MLRNITARSKIQTWLNAIEKRSFFLKIFIFLFTNGSTVANLEIINRTTTSLDVDVAKVAFKKITLNFEHGLSRGYKDAIFTVATDLFLLNDYSLMGGFVRNTSSPRDLGTYD</sequence>
<gene>
    <name evidence="1" type="ORF">PIBRA_LOCUS6521</name>
</gene>
<accession>A0A9P0TCV8</accession>
<proteinExistence type="predicted"/>
<name>A0A9P0TCV8_PIEBR</name>
<dbReference type="Proteomes" id="UP001152562">
    <property type="component" value="Unassembled WGS sequence"/>
</dbReference>